<organism evidence="1 2">
    <name type="scientific">Calycomorphotria hydatis</name>
    <dbReference type="NCBI Taxonomy" id="2528027"/>
    <lineage>
        <taxon>Bacteria</taxon>
        <taxon>Pseudomonadati</taxon>
        <taxon>Planctomycetota</taxon>
        <taxon>Planctomycetia</taxon>
        <taxon>Planctomycetales</taxon>
        <taxon>Planctomycetaceae</taxon>
        <taxon>Calycomorphotria</taxon>
    </lineage>
</organism>
<keyword evidence="2" id="KW-1185">Reference proteome</keyword>
<gene>
    <name evidence="1" type="ORF">V22_35100</name>
</gene>
<evidence type="ECO:0000313" key="1">
    <source>
        <dbReference type="EMBL" id="QDT66245.1"/>
    </source>
</evidence>
<dbReference type="KEGG" id="chya:V22_35100"/>
<proteinExistence type="predicted"/>
<name>A0A517TCZ5_9PLAN</name>
<accession>A0A517TCZ5</accession>
<protein>
    <submittedName>
        <fullName evidence="1">Uncharacterized protein</fullName>
    </submittedName>
</protein>
<evidence type="ECO:0000313" key="2">
    <source>
        <dbReference type="Proteomes" id="UP000319976"/>
    </source>
</evidence>
<reference evidence="1 2" key="1">
    <citation type="submission" date="2019-02" db="EMBL/GenBank/DDBJ databases">
        <title>Deep-cultivation of Planctomycetes and their phenomic and genomic characterization uncovers novel biology.</title>
        <authorList>
            <person name="Wiegand S."/>
            <person name="Jogler M."/>
            <person name="Boedeker C."/>
            <person name="Pinto D."/>
            <person name="Vollmers J."/>
            <person name="Rivas-Marin E."/>
            <person name="Kohn T."/>
            <person name="Peeters S.H."/>
            <person name="Heuer A."/>
            <person name="Rast P."/>
            <person name="Oberbeckmann S."/>
            <person name="Bunk B."/>
            <person name="Jeske O."/>
            <person name="Meyerdierks A."/>
            <person name="Storesund J.E."/>
            <person name="Kallscheuer N."/>
            <person name="Luecker S."/>
            <person name="Lage O.M."/>
            <person name="Pohl T."/>
            <person name="Merkel B.J."/>
            <person name="Hornburger P."/>
            <person name="Mueller R.-W."/>
            <person name="Bruemmer F."/>
            <person name="Labrenz M."/>
            <person name="Spormann A.M."/>
            <person name="Op den Camp H."/>
            <person name="Overmann J."/>
            <person name="Amann R."/>
            <person name="Jetten M.S.M."/>
            <person name="Mascher T."/>
            <person name="Medema M.H."/>
            <person name="Devos D.P."/>
            <person name="Kaster A.-K."/>
            <person name="Ovreas L."/>
            <person name="Rohde M."/>
            <person name="Galperin M.Y."/>
            <person name="Jogler C."/>
        </authorList>
    </citation>
    <scope>NUCLEOTIDE SEQUENCE [LARGE SCALE GENOMIC DNA]</scope>
    <source>
        <strain evidence="1 2">V22</strain>
    </source>
</reference>
<sequence>MERIEFLVASRPGWPGQRPGGEAARALSGADNSNHLLTLYVTVNCILWLLRNPDDVRAILLSYRMNPKPQNHLYLLRIRGLLEFDSRYSEQESVLTGCFDG</sequence>
<dbReference type="EMBL" id="CP036316">
    <property type="protein sequence ID" value="QDT66245.1"/>
    <property type="molecule type" value="Genomic_DNA"/>
</dbReference>
<dbReference type="Proteomes" id="UP000319976">
    <property type="component" value="Chromosome"/>
</dbReference>
<dbReference type="AlphaFoldDB" id="A0A517TCZ5"/>